<dbReference type="InterPro" id="IPR050695">
    <property type="entry name" value="N-acetylmuramoyl_amidase_3"/>
</dbReference>
<organism evidence="6 7">
    <name type="scientific">Aerococcus sanguinicola</name>
    <dbReference type="NCBI Taxonomy" id="119206"/>
    <lineage>
        <taxon>Bacteria</taxon>
        <taxon>Bacillati</taxon>
        <taxon>Bacillota</taxon>
        <taxon>Bacilli</taxon>
        <taxon>Lactobacillales</taxon>
        <taxon>Aerococcaceae</taxon>
        <taxon>Aerococcus</taxon>
    </lineage>
</organism>
<evidence type="ECO:0000256" key="4">
    <source>
        <dbReference type="SAM" id="Phobius"/>
    </source>
</evidence>
<feature type="domain" description="SH3b" evidence="5">
    <location>
        <begin position="194"/>
        <end position="257"/>
    </location>
</feature>
<dbReference type="EMBL" id="PKGY01000001">
    <property type="protein sequence ID" value="PKZ23150.1"/>
    <property type="molecule type" value="Genomic_DNA"/>
</dbReference>
<dbReference type="GO" id="GO:0009253">
    <property type="term" value="P:peptidoglycan catabolic process"/>
    <property type="evidence" value="ECO:0007669"/>
    <property type="project" value="InterPro"/>
</dbReference>
<dbReference type="PANTHER" id="PTHR30404:SF7">
    <property type="entry name" value="CELL WALL AMIDASE LYTH-RELATED"/>
    <property type="match status" value="1"/>
</dbReference>
<keyword evidence="4" id="KW-0812">Transmembrane</keyword>
<evidence type="ECO:0000256" key="3">
    <source>
        <dbReference type="SAM" id="MobiDB-lite"/>
    </source>
</evidence>
<protein>
    <submittedName>
        <fullName evidence="6">N-acetylmuramoyl-L-alanine amidase</fullName>
    </submittedName>
</protein>
<keyword evidence="2" id="KW-0961">Cell wall biogenesis/degradation</keyword>
<feature type="region of interest" description="Disordered" evidence="3">
    <location>
        <begin position="455"/>
        <end position="478"/>
    </location>
</feature>
<reference evidence="6 7" key="1">
    <citation type="submission" date="2017-12" db="EMBL/GenBank/DDBJ databases">
        <title>Phylogenetic diversity of female urinary microbiome.</title>
        <authorList>
            <person name="Thomas-White K."/>
            <person name="Wolfe A.J."/>
        </authorList>
    </citation>
    <scope>NUCLEOTIDE SEQUENCE [LARGE SCALE GENOMIC DNA]</scope>
    <source>
        <strain evidence="6 7">UMB0139</strain>
    </source>
</reference>
<dbReference type="Gene3D" id="2.30.30.40">
    <property type="entry name" value="SH3 Domains"/>
    <property type="match status" value="3"/>
</dbReference>
<dbReference type="CDD" id="cd02696">
    <property type="entry name" value="MurNAc-LAA"/>
    <property type="match status" value="1"/>
</dbReference>
<dbReference type="GO" id="GO:0030288">
    <property type="term" value="C:outer membrane-bounded periplasmic space"/>
    <property type="evidence" value="ECO:0007669"/>
    <property type="project" value="TreeGrafter"/>
</dbReference>
<keyword evidence="1" id="KW-0378">Hydrolase</keyword>
<dbReference type="GO" id="GO:0071555">
    <property type="term" value="P:cell wall organization"/>
    <property type="evidence" value="ECO:0007669"/>
    <property type="project" value="UniProtKB-KW"/>
</dbReference>
<keyword evidence="4" id="KW-1133">Transmembrane helix</keyword>
<dbReference type="SMART" id="SM00287">
    <property type="entry name" value="SH3b"/>
    <property type="match status" value="3"/>
</dbReference>
<comment type="caution">
    <text evidence="6">The sequence shown here is derived from an EMBL/GenBank/DDBJ whole genome shotgun (WGS) entry which is preliminary data.</text>
</comment>
<feature type="transmembrane region" description="Helical" evidence="4">
    <location>
        <begin position="12"/>
        <end position="35"/>
    </location>
</feature>
<dbReference type="InterPro" id="IPR017293">
    <property type="entry name" value="N-acetylmuramoyl-L-ala_amidase"/>
</dbReference>
<dbReference type="InterPro" id="IPR003646">
    <property type="entry name" value="SH3-like_bac-type"/>
</dbReference>
<dbReference type="SUPFAM" id="SSF53187">
    <property type="entry name" value="Zn-dependent exopeptidases"/>
    <property type="match status" value="1"/>
</dbReference>
<dbReference type="AlphaFoldDB" id="A0A2I1MSQ0"/>
<dbReference type="GeneID" id="92904163"/>
<gene>
    <name evidence="6" type="ORF">CYJ28_00970</name>
</gene>
<name>A0A2I1MSQ0_9LACT</name>
<dbReference type="PROSITE" id="PS51781">
    <property type="entry name" value="SH3B"/>
    <property type="match status" value="2"/>
</dbReference>
<accession>A0A2I1MSQ0</accession>
<dbReference type="Pfam" id="PF08239">
    <property type="entry name" value="SH3_3"/>
    <property type="match status" value="3"/>
</dbReference>
<dbReference type="RefSeq" id="WP_083505598.1">
    <property type="nucleotide sequence ID" value="NZ_CAJHKM010000003.1"/>
</dbReference>
<keyword evidence="4" id="KW-0472">Membrane</keyword>
<dbReference type="InterPro" id="IPR002508">
    <property type="entry name" value="MurNAc-LAA_cat"/>
</dbReference>
<dbReference type="PANTHER" id="PTHR30404">
    <property type="entry name" value="N-ACETYLMURAMOYL-L-ALANINE AMIDASE"/>
    <property type="match status" value="1"/>
</dbReference>
<feature type="domain" description="SH3b" evidence="5">
    <location>
        <begin position="36"/>
        <end position="100"/>
    </location>
</feature>
<sequence>MNWKDHWEARRGHYFIYSLVVVLVLLGAFLTIFHLSQNQQKKTQADLINLRQGPGITYDIKEQVKKGTGYQVMREANDWLYVRLANGQTGWLPSWLMPQGQDDKDRGFIATVINDQVPILSKAKDGDKVGEAKQGDKFTILYQDKGWIQVQFQNETAWIDQSAIDITPGTIANEYIASLSEDEQAAVDNLLKDYPAKVVATAAGVNIREAPTNESDVIYKGKMNEGFAYLGQEDVYYKVKTKDGQEGYLANWLAKSDATEMAKKAQEAETTTSLSQKTIVLDPGHGGKDPGAISDDEKVYEKDVALASAQILKEKLEAAGAKVIMTREDDQFIELADRGRLYNEVNGDLFLSLHYDSAAEATVSGNTIYYYDEASIPVAQELQSQLIEQMNVPNNGIEFGNFQVIRDSHPPALLLELGYMSNPNDVQKFSQKDYHERVAQAVYNGLVCYFQEDGNSQGQSVPTSSDQKQANENASAAP</sequence>
<evidence type="ECO:0000313" key="6">
    <source>
        <dbReference type="EMBL" id="PKZ23150.1"/>
    </source>
</evidence>
<dbReference type="Gene3D" id="3.40.630.40">
    <property type="entry name" value="Zn-dependent exopeptidases"/>
    <property type="match status" value="1"/>
</dbReference>
<proteinExistence type="predicted"/>
<evidence type="ECO:0000259" key="5">
    <source>
        <dbReference type="PROSITE" id="PS51781"/>
    </source>
</evidence>
<dbReference type="GO" id="GO:0008745">
    <property type="term" value="F:N-acetylmuramoyl-L-alanine amidase activity"/>
    <property type="evidence" value="ECO:0007669"/>
    <property type="project" value="InterPro"/>
</dbReference>
<evidence type="ECO:0000313" key="7">
    <source>
        <dbReference type="Proteomes" id="UP000234239"/>
    </source>
</evidence>
<dbReference type="Pfam" id="PF01520">
    <property type="entry name" value="Amidase_3"/>
    <property type="match status" value="1"/>
</dbReference>
<dbReference type="PIRSF" id="PIRSF037846">
    <property type="entry name" value="Autolysin_YrvJ_prd"/>
    <property type="match status" value="1"/>
</dbReference>
<dbReference type="SMART" id="SM00646">
    <property type="entry name" value="Ami_3"/>
    <property type="match status" value="1"/>
</dbReference>
<dbReference type="Proteomes" id="UP000234239">
    <property type="component" value="Unassembled WGS sequence"/>
</dbReference>
<dbReference type="OrthoDB" id="9806267at2"/>
<evidence type="ECO:0000256" key="1">
    <source>
        <dbReference type="ARBA" id="ARBA00022801"/>
    </source>
</evidence>
<evidence type="ECO:0000256" key="2">
    <source>
        <dbReference type="ARBA" id="ARBA00023316"/>
    </source>
</evidence>